<feature type="compositionally biased region" description="Basic and acidic residues" evidence="1">
    <location>
        <begin position="165"/>
        <end position="175"/>
    </location>
</feature>
<sequence length="184" mass="19701">MTGIGPVQLLTVGFGPDAKFEGRIVDELWALERSGEIRVLDLLFVQKEPSGDLVTADYQAEGMGDTVAALLGIPRRVVRKAAATFPSLSEGNAFGLALDQIRDIARELEPGTAAGFVLLEHTWARDLRAAIRESGGVPVAEGFLTEEVLEAVVAELADAMARLDDATEEHSHEGRGSGPHTRRS</sequence>
<evidence type="ECO:0000313" key="3">
    <source>
        <dbReference type="Proteomes" id="UP001501009"/>
    </source>
</evidence>
<organism evidence="2 3">
    <name type="scientific">Streptomyces coacervatus</name>
    <dbReference type="NCBI Taxonomy" id="647381"/>
    <lineage>
        <taxon>Bacteria</taxon>
        <taxon>Bacillati</taxon>
        <taxon>Actinomycetota</taxon>
        <taxon>Actinomycetes</taxon>
        <taxon>Kitasatosporales</taxon>
        <taxon>Streptomycetaceae</taxon>
        <taxon>Streptomyces</taxon>
    </lineage>
</organism>
<dbReference type="Proteomes" id="UP001501009">
    <property type="component" value="Unassembled WGS sequence"/>
</dbReference>
<comment type="caution">
    <text evidence="2">The sequence shown here is derived from an EMBL/GenBank/DDBJ whole genome shotgun (WGS) entry which is preliminary data.</text>
</comment>
<dbReference type="EMBL" id="BAABDE010000007">
    <property type="protein sequence ID" value="GAA3784099.1"/>
    <property type="molecule type" value="Genomic_DNA"/>
</dbReference>
<dbReference type="RefSeq" id="WP_275779315.1">
    <property type="nucleotide sequence ID" value="NZ_BAABDE010000007.1"/>
</dbReference>
<evidence type="ECO:0008006" key="4">
    <source>
        <dbReference type="Google" id="ProtNLM"/>
    </source>
</evidence>
<gene>
    <name evidence="2" type="ORF">GCM10022403_018490</name>
</gene>
<reference evidence="3" key="1">
    <citation type="journal article" date="2019" name="Int. J. Syst. Evol. Microbiol.">
        <title>The Global Catalogue of Microorganisms (GCM) 10K type strain sequencing project: providing services to taxonomists for standard genome sequencing and annotation.</title>
        <authorList>
            <consortium name="The Broad Institute Genomics Platform"/>
            <consortium name="The Broad Institute Genome Sequencing Center for Infectious Disease"/>
            <person name="Wu L."/>
            <person name="Ma J."/>
        </authorList>
    </citation>
    <scope>NUCLEOTIDE SEQUENCE [LARGE SCALE GENOMIC DNA]</scope>
    <source>
        <strain evidence="3">JCM 17138</strain>
    </source>
</reference>
<proteinExistence type="predicted"/>
<protein>
    <recommendedName>
        <fullName evidence="4">DUF1269 domain-containing protein</fullName>
    </recommendedName>
</protein>
<evidence type="ECO:0000256" key="1">
    <source>
        <dbReference type="SAM" id="MobiDB-lite"/>
    </source>
</evidence>
<evidence type="ECO:0000313" key="2">
    <source>
        <dbReference type="EMBL" id="GAA3784099.1"/>
    </source>
</evidence>
<feature type="region of interest" description="Disordered" evidence="1">
    <location>
        <begin position="165"/>
        <end position="184"/>
    </location>
</feature>
<accession>A0ABP7H7V2</accession>
<keyword evidence="3" id="KW-1185">Reference proteome</keyword>
<name>A0ABP7H7V2_9ACTN</name>